<keyword evidence="2" id="KW-1185">Reference proteome</keyword>
<dbReference type="InterPro" id="IPR007841">
    <property type="entry name" value="UPF0210"/>
</dbReference>
<dbReference type="RefSeq" id="WP_368008277.1">
    <property type="nucleotide sequence ID" value="NZ_JAMXFF010000037.1"/>
</dbReference>
<evidence type="ECO:0000313" key="2">
    <source>
        <dbReference type="Proteomes" id="UP001525890"/>
    </source>
</evidence>
<comment type="caution">
    <text evidence="1">The sequence shown here is derived from an EMBL/GenBank/DDBJ whole genome shotgun (WGS) entry which is preliminary data.</text>
</comment>
<organism evidence="1 2">
    <name type="scientific">Laspinema palackyanum D2a</name>
    <dbReference type="NCBI Taxonomy" id="2953684"/>
    <lineage>
        <taxon>Bacteria</taxon>
        <taxon>Bacillati</taxon>
        <taxon>Cyanobacteriota</taxon>
        <taxon>Cyanophyceae</taxon>
        <taxon>Oscillatoriophycideae</taxon>
        <taxon>Oscillatoriales</taxon>
        <taxon>Laspinemataceae</taxon>
        <taxon>Laspinema</taxon>
        <taxon>Laspinema palackyanum</taxon>
    </lineage>
</organism>
<sequence>MKIRTITTGISLESPTDSARIQQAAQFNTQAQQELETQGYEVQTTRISTQSFEQYLPGYTLFEILDNLQKLEEICQALNLDFFNIGHAKTPELISVIPAILKRTEKIFCSSTIGNLQDGINFESLQASAQTIHRISTETVNGFGNFRFCAAANCPPGIPFFPASYHQGESAFSIGLECADLLTEAFSKSRTLIEAETNLTEIYAEHLIKLEATASKLAQEFQISYQGIDASLAPSLDKTNSIAYAYEKLGLGKFGHSGTLAISALITRVIKKIPVKLCGYSGLMLPVCEDFGLAKRASEGTYNLTDLLLYSSVCGCGLDTVPLPGNISVEQIEAILLDVASLAIKLDKPLSARLFPIPGKQAGEMTEFNSPYLVECKIFNPQPSRNPSR</sequence>
<protein>
    <submittedName>
        <fullName evidence="1">DUF711 family protein</fullName>
    </submittedName>
</protein>
<proteinExistence type="predicted"/>
<reference evidence="1 2" key="1">
    <citation type="journal article" date="2022" name="Front. Microbiol.">
        <title>High genomic differentiation and limited gene flow indicate recent cryptic speciation within the genus Laspinema (cyanobacteria).</title>
        <authorList>
            <person name="Stanojkovic A."/>
            <person name="Skoupy S."/>
            <person name="Skaloud P."/>
            <person name="Dvorak P."/>
        </authorList>
    </citation>
    <scope>NUCLEOTIDE SEQUENCE [LARGE SCALE GENOMIC DNA]</scope>
    <source>
        <strain evidence="1 2">D2a</strain>
    </source>
</reference>
<evidence type="ECO:0000313" key="1">
    <source>
        <dbReference type="EMBL" id="MCT7968783.1"/>
    </source>
</evidence>
<dbReference type="EMBL" id="JAMXFF010000037">
    <property type="protein sequence ID" value="MCT7968783.1"/>
    <property type="molecule type" value="Genomic_DNA"/>
</dbReference>
<dbReference type="SUPFAM" id="SSF51998">
    <property type="entry name" value="PFL-like glycyl radical enzymes"/>
    <property type="match status" value="1"/>
</dbReference>
<dbReference type="Gene3D" id="3.20.70.20">
    <property type="match status" value="1"/>
</dbReference>
<gene>
    <name evidence="1" type="ORF">NG799_20960</name>
</gene>
<dbReference type="PANTHER" id="PTHR37560:SF2">
    <property type="entry name" value="DUF711 DOMAIN-CONTAINING PROTEIN"/>
    <property type="match status" value="1"/>
</dbReference>
<dbReference type="Pfam" id="PF05167">
    <property type="entry name" value="DUF711"/>
    <property type="match status" value="1"/>
</dbReference>
<dbReference type="Proteomes" id="UP001525890">
    <property type="component" value="Unassembled WGS sequence"/>
</dbReference>
<name>A0ABT2MVK4_9CYAN</name>
<accession>A0ABT2MVK4</accession>
<dbReference type="PANTHER" id="PTHR37560">
    <property type="entry name" value="UPF0210 PROTEIN SPR0218"/>
    <property type="match status" value="1"/>
</dbReference>